<dbReference type="Pfam" id="PF17921">
    <property type="entry name" value="Integrase_H2C2"/>
    <property type="match status" value="1"/>
</dbReference>
<evidence type="ECO:0008006" key="12">
    <source>
        <dbReference type="Google" id="ProtNLM"/>
    </source>
</evidence>
<protein>
    <recommendedName>
        <fullName evidence="12">Integrase zinc-binding domain-containing protein</fullName>
    </recommendedName>
</protein>
<evidence type="ECO:0000256" key="2">
    <source>
        <dbReference type="ARBA" id="ARBA00010617"/>
    </source>
</evidence>
<keyword evidence="3" id="KW-0349">Heme</keyword>
<sequence length="533" mass="61325">MSYEEIQRAEEALIRIIQSEWPTNIREKYTQTIQFYEENKILKVRSRLILGEDPEDFVRPTVLPDHPIVRRLIEYTHQTLHHAGVQTTLSHLRERFWIPRGWRIAREVLLKCVTCRRYASKPVVPEAPAPLPVDRINRVAAFEVTGADLAGPISLKGGQKSWIVIFTCAVYRAIHLELMTSLSTEAFMQPMRIMFARRGRCSVKQLLRKVLGRASVSYEEMMTLLCECESIVNGRPLTYIYDNPNELRAIKPSDFIQDIKGNETMDLDIVDAKHLRKRIRYLQSLRCQLRQRFQKEYLSELIRNPQSSLKRRNLSPGDIVLVGSDNTKRLNWPLGLVIELFREVVFGDCIQTLLQNFRIAAEQGIAVDITSIYGAFAMDTMATSAFSLKGQYNTPNNILTRLADTISFPYLKDSQTFYYPLINDLMPPCVSLLMGNYGGTTTVLTFASYLLALNQDIQDSLRMEVDAEMEKNNIKRVINLKLLYRLAREAAADYPLGNTGIIIKKGTMIIIPVYALHRDPKYWPNPEKFDPER</sequence>
<evidence type="ECO:0000256" key="3">
    <source>
        <dbReference type="ARBA" id="ARBA00022617"/>
    </source>
</evidence>
<evidence type="ECO:0000259" key="9">
    <source>
        <dbReference type="Pfam" id="PF18701"/>
    </source>
</evidence>
<dbReference type="GO" id="GO:0016705">
    <property type="term" value="F:oxidoreductase activity, acting on paired donors, with incorporation or reduction of molecular oxygen"/>
    <property type="evidence" value="ECO:0007669"/>
    <property type="project" value="InterPro"/>
</dbReference>
<dbReference type="GO" id="GO:0020037">
    <property type="term" value="F:heme binding"/>
    <property type="evidence" value="ECO:0007669"/>
    <property type="project" value="InterPro"/>
</dbReference>
<dbReference type="InterPro" id="IPR041588">
    <property type="entry name" value="Integrase_H2C2"/>
</dbReference>
<comment type="cofactor">
    <cofactor evidence="1">
        <name>heme</name>
        <dbReference type="ChEBI" id="CHEBI:30413"/>
    </cofactor>
</comment>
<dbReference type="Gene3D" id="1.10.630.10">
    <property type="entry name" value="Cytochrome P450"/>
    <property type="match status" value="1"/>
</dbReference>
<dbReference type="InterPro" id="IPR002402">
    <property type="entry name" value="Cyt_P450_E_grp-II"/>
</dbReference>
<keyword evidence="11" id="KW-1185">Reference proteome</keyword>
<dbReference type="Gene3D" id="1.10.340.70">
    <property type="match status" value="1"/>
</dbReference>
<keyword evidence="6" id="KW-0408">Iron</keyword>
<comment type="caution">
    <text evidence="10">The sequence shown here is derived from an EMBL/GenBank/DDBJ whole genome shotgun (WGS) entry which is preliminary data.</text>
</comment>
<dbReference type="Pfam" id="PF18701">
    <property type="entry name" value="DUF5641"/>
    <property type="match status" value="1"/>
</dbReference>
<dbReference type="GO" id="GO:0004497">
    <property type="term" value="F:monooxygenase activity"/>
    <property type="evidence" value="ECO:0007669"/>
    <property type="project" value="UniProtKB-KW"/>
</dbReference>
<reference evidence="10 11" key="1">
    <citation type="submission" date="2024-04" db="EMBL/GenBank/DDBJ databases">
        <authorList>
            <person name="Rising A."/>
            <person name="Reimegard J."/>
            <person name="Sonavane S."/>
            <person name="Akerstrom W."/>
            <person name="Nylinder S."/>
            <person name="Hedman E."/>
            <person name="Kallberg Y."/>
        </authorList>
    </citation>
    <scope>NUCLEOTIDE SEQUENCE [LARGE SCALE GENOMIC DNA]</scope>
</reference>
<dbReference type="GO" id="GO:0003676">
    <property type="term" value="F:nucleic acid binding"/>
    <property type="evidence" value="ECO:0007669"/>
    <property type="project" value="InterPro"/>
</dbReference>
<gene>
    <name evidence="10" type="ORF">LARSCL_LOCUS19808</name>
</gene>
<organism evidence="10 11">
    <name type="scientific">Larinioides sclopetarius</name>
    <dbReference type="NCBI Taxonomy" id="280406"/>
    <lineage>
        <taxon>Eukaryota</taxon>
        <taxon>Metazoa</taxon>
        <taxon>Ecdysozoa</taxon>
        <taxon>Arthropoda</taxon>
        <taxon>Chelicerata</taxon>
        <taxon>Arachnida</taxon>
        <taxon>Araneae</taxon>
        <taxon>Araneomorphae</taxon>
        <taxon>Entelegynae</taxon>
        <taxon>Araneoidea</taxon>
        <taxon>Araneidae</taxon>
        <taxon>Larinioides</taxon>
    </lineage>
</organism>
<evidence type="ECO:0000259" key="8">
    <source>
        <dbReference type="Pfam" id="PF17921"/>
    </source>
</evidence>
<dbReference type="PANTHER" id="PTHR47331:SF2">
    <property type="match status" value="1"/>
</dbReference>
<comment type="similarity">
    <text evidence="2">Belongs to the cytochrome P450 family.</text>
</comment>
<dbReference type="EMBL" id="CAXIEN010000397">
    <property type="protein sequence ID" value="CAL1296483.1"/>
    <property type="molecule type" value="Genomic_DNA"/>
</dbReference>
<dbReference type="Gene3D" id="3.30.420.10">
    <property type="entry name" value="Ribonuclease H-like superfamily/Ribonuclease H"/>
    <property type="match status" value="1"/>
</dbReference>
<evidence type="ECO:0000256" key="4">
    <source>
        <dbReference type="ARBA" id="ARBA00022723"/>
    </source>
</evidence>
<proteinExistence type="inferred from homology"/>
<evidence type="ECO:0000256" key="6">
    <source>
        <dbReference type="ARBA" id="ARBA00023004"/>
    </source>
</evidence>
<dbReference type="AlphaFoldDB" id="A0AAV2BJR6"/>
<accession>A0AAV2BJR6</accession>
<dbReference type="PANTHER" id="PTHR47331">
    <property type="entry name" value="PHD-TYPE DOMAIN-CONTAINING PROTEIN"/>
    <property type="match status" value="1"/>
</dbReference>
<dbReference type="InterPro" id="IPR001128">
    <property type="entry name" value="Cyt_P450"/>
</dbReference>
<feature type="domain" description="DUF5641" evidence="9">
    <location>
        <begin position="278"/>
        <end position="341"/>
    </location>
</feature>
<keyword evidence="7" id="KW-0503">Monooxygenase</keyword>
<dbReference type="Pfam" id="PF00067">
    <property type="entry name" value="p450"/>
    <property type="match status" value="1"/>
</dbReference>
<evidence type="ECO:0000256" key="7">
    <source>
        <dbReference type="ARBA" id="ARBA00023033"/>
    </source>
</evidence>
<evidence type="ECO:0000256" key="1">
    <source>
        <dbReference type="ARBA" id="ARBA00001971"/>
    </source>
</evidence>
<dbReference type="InterPro" id="IPR036397">
    <property type="entry name" value="RNaseH_sf"/>
</dbReference>
<dbReference type="InterPro" id="IPR040676">
    <property type="entry name" value="DUF5641"/>
</dbReference>
<name>A0AAV2BJR6_9ARAC</name>
<feature type="domain" description="Integrase zinc-binding" evidence="8">
    <location>
        <begin position="66"/>
        <end position="119"/>
    </location>
</feature>
<dbReference type="InterPro" id="IPR036396">
    <property type="entry name" value="Cyt_P450_sf"/>
</dbReference>
<dbReference type="SUPFAM" id="SSF48264">
    <property type="entry name" value="Cytochrome P450"/>
    <property type="match status" value="1"/>
</dbReference>
<keyword evidence="4" id="KW-0479">Metal-binding</keyword>
<dbReference type="GO" id="GO:0005506">
    <property type="term" value="F:iron ion binding"/>
    <property type="evidence" value="ECO:0007669"/>
    <property type="project" value="InterPro"/>
</dbReference>
<evidence type="ECO:0000313" key="11">
    <source>
        <dbReference type="Proteomes" id="UP001497382"/>
    </source>
</evidence>
<evidence type="ECO:0000256" key="5">
    <source>
        <dbReference type="ARBA" id="ARBA00023002"/>
    </source>
</evidence>
<evidence type="ECO:0000313" key="10">
    <source>
        <dbReference type="EMBL" id="CAL1296483.1"/>
    </source>
</evidence>
<keyword evidence="5" id="KW-0560">Oxidoreductase</keyword>
<dbReference type="PRINTS" id="PR00464">
    <property type="entry name" value="EP450II"/>
</dbReference>
<dbReference type="Proteomes" id="UP001497382">
    <property type="component" value="Unassembled WGS sequence"/>
</dbReference>